<keyword evidence="3" id="KW-1185">Reference proteome</keyword>
<accession>A0A1T5CFN1</accession>
<name>A0A1T5CFN1_9FIRM</name>
<evidence type="ECO:0000313" key="3">
    <source>
        <dbReference type="Proteomes" id="UP000243406"/>
    </source>
</evidence>
<dbReference type="InterPro" id="IPR041657">
    <property type="entry name" value="HTH_17"/>
</dbReference>
<dbReference type="InterPro" id="IPR010093">
    <property type="entry name" value="SinI_DNA-bd"/>
</dbReference>
<reference evidence="3" key="1">
    <citation type="submission" date="2017-02" db="EMBL/GenBank/DDBJ databases">
        <authorList>
            <person name="Varghese N."/>
            <person name="Submissions S."/>
        </authorList>
    </citation>
    <scope>NUCLEOTIDE SEQUENCE [LARGE SCALE GENOMIC DNA]</scope>
    <source>
        <strain evidence="3">ATCC 35199</strain>
    </source>
</reference>
<gene>
    <name evidence="2" type="ORF">SAMN02745120_2152</name>
</gene>
<evidence type="ECO:0000313" key="2">
    <source>
        <dbReference type="EMBL" id="SKB58156.1"/>
    </source>
</evidence>
<evidence type="ECO:0000259" key="1">
    <source>
        <dbReference type="Pfam" id="PF12728"/>
    </source>
</evidence>
<feature type="domain" description="Helix-turn-helix" evidence="1">
    <location>
        <begin position="10"/>
        <end position="54"/>
    </location>
</feature>
<organism evidence="2 3">
    <name type="scientific">Acetoanaerobium noterae</name>
    <dbReference type="NCBI Taxonomy" id="745369"/>
    <lineage>
        <taxon>Bacteria</taxon>
        <taxon>Bacillati</taxon>
        <taxon>Bacillota</taxon>
        <taxon>Clostridia</taxon>
        <taxon>Peptostreptococcales</taxon>
        <taxon>Filifactoraceae</taxon>
        <taxon>Acetoanaerobium</taxon>
    </lineage>
</organism>
<dbReference type="Pfam" id="PF12728">
    <property type="entry name" value="HTH_17"/>
    <property type="match status" value="1"/>
</dbReference>
<dbReference type="RefSeq" id="WP_330395761.1">
    <property type="nucleotide sequence ID" value="NZ_FUYN01000005.1"/>
</dbReference>
<dbReference type="GO" id="GO:0003677">
    <property type="term" value="F:DNA binding"/>
    <property type="evidence" value="ECO:0007669"/>
    <property type="project" value="InterPro"/>
</dbReference>
<dbReference type="NCBIfam" id="TIGR01764">
    <property type="entry name" value="excise"/>
    <property type="match status" value="1"/>
</dbReference>
<dbReference type="AlphaFoldDB" id="A0A1T5CFN1"/>
<dbReference type="EMBL" id="FUYN01000005">
    <property type="protein sequence ID" value="SKB58156.1"/>
    <property type="molecule type" value="Genomic_DNA"/>
</dbReference>
<protein>
    <submittedName>
        <fullName evidence="2">DNA binding domain-containing protein, excisionase family</fullName>
    </submittedName>
</protein>
<sequence length="58" mass="6933">MFENYPDVVNVSELSEMLGICEKTAYILLKNNKIKYIRIGRVYKIPKVYVIEFLYKKN</sequence>
<dbReference type="Proteomes" id="UP000243406">
    <property type="component" value="Unassembled WGS sequence"/>
</dbReference>
<proteinExistence type="predicted"/>